<name>A0A8S1LPN5_PARPR</name>
<reference evidence="1" key="1">
    <citation type="submission" date="2021-01" db="EMBL/GenBank/DDBJ databases">
        <authorList>
            <consortium name="Genoscope - CEA"/>
            <person name="William W."/>
        </authorList>
    </citation>
    <scope>NUCLEOTIDE SEQUENCE</scope>
</reference>
<comment type="caution">
    <text evidence="1">The sequence shown here is derived from an EMBL/GenBank/DDBJ whole genome shotgun (WGS) entry which is preliminary data.</text>
</comment>
<proteinExistence type="predicted"/>
<sequence>MNFTLEGKLKIDQFLQILKIFSYPIIICDDEKIQFSEIPENQKFNELNKSDKPASFAQINNDFFNEYQSQIRENHLKFAETSCLNIKMQQDVCLLNSQLNYVCCQIPIDIIYKALKPLAQSHIKILKLSFTYLLIEKGYDNKSIQLHFIVGAYSEKGFFTIMKPIAMLQSRDVELPNLKNKLITINYENCKTITQQMKTYPIGITCNVDEISFSPLSVDQEQVDIWSGALPYYNSSFVEEIYGNLSIQSIYTKTYNPILNYSSKVKLDCTIYISPSENDPKMAILYFVASESNVIICNRQQVITNDESKQQGKLFQDISEELLEEIEQINSQFEKKFSQIQITTNVKDNQNSCYDNQPLKMAYSAIDDNNNSKMYSTINQKEPLLFIPPKVTGSINDAILDYMTRNSCKQTTSTLPRYKSNYQN</sequence>
<keyword evidence="2" id="KW-1185">Reference proteome</keyword>
<gene>
    <name evidence="1" type="ORF">PPRIM_AZ9-3.1.T0420107</name>
</gene>
<dbReference type="EMBL" id="CAJJDM010000041">
    <property type="protein sequence ID" value="CAD8068335.1"/>
    <property type="molecule type" value="Genomic_DNA"/>
</dbReference>
<dbReference type="OMA" id="VKLDCTI"/>
<protein>
    <submittedName>
        <fullName evidence="1">Uncharacterized protein</fullName>
    </submittedName>
</protein>
<accession>A0A8S1LPN5</accession>
<organism evidence="1 2">
    <name type="scientific">Paramecium primaurelia</name>
    <dbReference type="NCBI Taxonomy" id="5886"/>
    <lineage>
        <taxon>Eukaryota</taxon>
        <taxon>Sar</taxon>
        <taxon>Alveolata</taxon>
        <taxon>Ciliophora</taxon>
        <taxon>Intramacronucleata</taxon>
        <taxon>Oligohymenophorea</taxon>
        <taxon>Peniculida</taxon>
        <taxon>Parameciidae</taxon>
        <taxon>Paramecium</taxon>
    </lineage>
</organism>
<dbReference type="AlphaFoldDB" id="A0A8S1LPN5"/>
<evidence type="ECO:0000313" key="1">
    <source>
        <dbReference type="EMBL" id="CAD8068335.1"/>
    </source>
</evidence>
<dbReference type="Proteomes" id="UP000688137">
    <property type="component" value="Unassembled WGS sequence"/>
</dbReference>
<evidence type="ECO:0000313" key="2">
    <source>
        <dbReference type="Proteomes" id="UP000688137"/>
    </source>
</evidence>